<protein>
    <recommendedName>
        <fullName evidence="3">Hydrolase</fullName>
    </recommendedName>
</protein>
<accession>A0A7I9VUB2</accession>
<comment type="caution">
    <text evidence="1">The sequence shown here is derived from an EMBL/GenBank/DDBJ whole genome shotgun (WGS) entry which is preliminary data.</text>
</comment>
<organism evidence="1 2">
    <name type="scientific">Mycolicibacterium agri</name>
    <name type="common">Mycobacterium agri</name>
    <dbReference type="NCBI Taxonomy" id="36811"/>
    <lineage>
        <taxon>Bacteria</taxon>
        <taxon>Bacillati</taxon>
        <taxon>Actinomycetota</taxon>
        <taxon>Actinomycetes</taxon>
        <taxon>Mycobacteriales</taxon>
        <taxon>Mycobacteriaceae</taxon>
        <taxon>Mycolicibacterium</taxon>
    </lineage>
</organism>
<dbReference type="InterPro" id="IPR036866">
    <property type="entry name" value="RibonucZ/Hydroxyglut_hydro"/>
</dbReference>
<evidence type="ECO:0008006" key="3">
    <source>
        <dbReference type="Google" id="ProtNLM"/>
    </source>
</evidence>
<evidence type="ECO:0000313" key="1">
    <source>
        <dbReference type="EMBL" id="GFG49012.1"/>
    </source>
</evidence>
<gene>
    <name evidence="1" type="ORF">MAGR_04530</name>
</gene>
<sequence>MHGHEPTAAASDGTDPTERRYIVVGMFCDDLVTARGRERAGVFQLISYTNRLSRGVLAYARIERDPFPRRGIHILEPTVFPGGVGKTWQPGDFEQLLGDVTSRVFDVYADSTVVYPGHGDDTTLGAERPHLAEWKERGW</sequence>
<proteinExistence type="predicted"/>
<dbReference type="Gene3D" id="3.60.15.10">
    <property type="entry name" value="Ribonuclease Z/Hydroxyacylglutathione hydrolase-like"/>
    <property type="match status" value="1"/>
</dbReference>
<dbReference type="EMBL" id="BLKS01000001">
    <property type="protein sequence ID" value="GFG49012.1"/>
    <property type="molecule type" value="Genomic_DNA"/>
</dbReference>
<dbReference type="SUPFAM" id="SSF56281">
    <property type="entry name" value="Metallo-hydrolase/oxidoreductase"/>
    <property type="match status" value="1"/>
</dbReference>
<reference evidence="1 2" key="1">
    <citation type="journal article" date="2019" name="Emerg. Microbes Infect.">
        <title>Comprehensive subspecies identification of 175 nontuberculous mycobacteria species based on 7547 genomic profiles.</title>
        <authorList>
            <person name="Matsumoto Y."/>
            <person name="Kinjo T."/>
            <person name="Motooka D."/>
            <person name="Nabeya D."/>
            <person name="Jung N."/>
            <person name="Uechi K."/>
            <person name="Horii T."/>
            <person name="Iida T."/>
            <person name="Fujita J."/>
            <person name="Nakamura S."/>
        </authorList>
    </citation>
    <scope>NUCLEOTIDE SEQUENCE [LARGE SCALE GENOMIC DNA]</scope>
    <source>
        <strain evidence="1 2">JCM 6377</strain>
    </source>
</reference>
<dbReference type="AlphaFoldDB" id="A0A7I9VUB2"/>
<dbReference type="Proteomes" id="UP000465302">
    <property type="component" value="Unassembled WGS sequence"/>
</dbReference>
<name>A0A7I9VUB2_MYCAG</name>
<evidence type="ECO:0000313" key="2">
    <source>
        <dbReference type="Proteomes" id="UP000465302"/>
    </source>
</evidence>